<dbReference type="InterPro" id="IPR045851">
    <property type="entry name" value="AMP-bd_C_sf"/>
</dbReference>
<evidence type="ECO:0000259" key="2">
    <source>
        <dbReference type="PROSITE" id="PS50075"/>
    </source>
</evidence>
<dbReference type="HOGENOM" id="CLU_000022_45_1_0"/>
<dbReference type="Pfam" id="PF23562">
    <property type="entry name" value="AMP-binding_C_3"/>
    <property type="match status" value="1"/>
</dbReference>
<keyword evidence="4" id="KW-1185">Reference proteome</keyword>
<dbReference type="Gene3D" id="3.40.50.12780">
    <property type="entry name" value="N-terminal domain of ligase-like"/>
    <property type="match status" value="1"/>
</dbReference>
<dbReference type="eggNOG" id="COG1022">
    <property type="taxonomic scope" value="Bacteria"/>
</dbReference>
<dbReference type="GO" id="GO:0016020">
    <property type="term" value="C:membrane"/>
    <property type="evidence" value="ECO:0007669"/>
    <property type="project" value="TreeGrafter"/>
</dbReference>
<dbReference type="Proteomes" id="UP000001366">
    <property type="component" value="Chromosome"/>
</dbReference>
<protein>
    <submittedName>
        <fullName evidence="3">Long-chain-fatty-acid CoA ligase</fullName>
    </submittedName>
</protein>
<dbReference type="InterPro" id="IPR009081">
    <property type="entry name" value="PP-bd_ACP"/>
</dbReference>
<evidence type="ECO:0000313" key="3">
    <source>
        <dbReference type="EMBL" id="ACO04933.1"/>
    </source>
</evidence>
<dbReference type="PROSITE" id="PS00455">
    <property type="entry name" value="AMP_BINDING"/>
    <property type="match status" value="1"/>
</dbReference>
<dbReference type="InterPro" id="IPR036736">
    <property type="entry name" value="ACP-like_sf"/>
</dbReference>
<dbReference type="eggNOG" id="COG0204">
    <property type="taxonomic scope" value="Bacteria"/>
</dbReference>
<dbReference type="InterPro" id="IPR020845">
    <property type="entry name" value="AMP-binding_CS"/>
</dbReference>
<comment type="catalytic activity">
    <reaction evidence="1">
        <text>a long-chain fatty acid + ATP + CoA = a long-chain fatty acyl-CoA + AMP + diphosphate</text>
        <dbReference type="Rhea" id="RHEA:15421"/>
        <dbReference type="ChEBI" id="CHEBI:30616"/>
        <dbReference type="ChEBI" id="CHEBI:33019"/>
        <dbReference type="ChEBI" id="CHEBI:57287"/>
        <dbReference type="ChEBI" id="CHEBI:57560"/>
        <dbReference type="ChEBI" id="CHEBI:83139"/>
        <dbReference type="ChEBI" id="CHEBI:456215"/>
        <dbReference type="EC" id="6.2.1.3"/>
    </reaction>
    <physiologicalReaction direction="left-to-right" evidence="1">
        <dbReference type="Rhea" id="RHEA:15422"/>
    </physiologicalReaction>
</comment>
<dbReference type="OrthoDB" id="9778383at2"/>
<dbReference type="SUPFAM" id="SSF69593">
    <property type="entry name" value="Glycerol-3-phosphate (1)-acyltransferase"/>
    <property type="match status" value="1"/>
</dbReference>
<sequence>MIYIHKDSQLIAGNKIINHPQIEKNIDIFSSKLVIKKDDRVCIFSENRPEWIYSFFGIWKKGGIPVPIDFMSVEEEVSYILGDSEPSYIFCSKERYPTVEKALNILKKDIPVIIFEDLKTEGIKESIREITVSEEDTAVILYTSGTTGPPKGVMLSYKNLLSNIKSIHETEIADSSDKTIAILPFHHSYPLMVSMLVPLTLGATIIFLEKLSSEEILNLMKKHKVSILIGVPRLYTLFHRKIFEKINSNLITRTLFNITKTINNQSLSRVIFSKVHKTFGGNIKYFVSGGAKLDEDIAKDLWALGFKIVEGYGLTETSPIVSFNPPEKIKLGSVGKPIKGVHVKIKDGEIIVKGDNVMKGYYKKPEKTAEVIKDGWLYTGDLGYLDDEGYLYVTGRKKDIIVLPTGKNINPEEIESKILKVSDLVKEVAVMMKDGQLFALVYPDFQKISQSGVLNIEETIKWNVIDKYNLTVPDYKRIYRFKIVKRELPKTRLGKIRRFLLDRFLEEEKVIKREVKEPDLEEYRILKEYLKKVSKKDIYPDSHIELDLGLDSLEKVELQAFIEKTFGIEITDQQLSNLQTVEELSRYISEKKKKIEFEEINWKKLFEKEVKIDIKETELPVLILKKVTKPVFKAYFSLEVKGLENIPSENFILAPNHQSLLDGFFLIASLPDKNLVDTYFLAEEIYFRSPLRKLLAKYFHILTVNINRDLKLSLQKTATLLKKGKNVVIFPEGARTRDGKLLPFKKSFAILSKELNIPVVPVAIKGAYNVFPIGSRFPKPGKVTITFLKPVYPEGKTEDQIVNETYTEISKNI</sequence>
<dbReference type="PANTHER" id="PTHR43272:SF52">
    <property type="entry name" value="AMP-DEPENDENT SYNTHETASE_LIGASE DOMAIN-CONTAINING PROTEIN"/>
    <property type="match status" value="1"/>
</dbReference>
<keyword evidence="3" id="KW-0436">Ligase</keyword>
<feature type="domain" description="Carrier" evidence="2">
    <location>
        <begin position="516"/>
        <end position="592"/>
    </location>
</feature>
<dbReference type="KEGG" id="pmx:PERMA_1167"/>
<dbReference type="CDD" id="cd07989">
    <property type="entry name" value="LPLAT_AGPAT-like"/>
    <property type="match status" value="1"/>
</dbReference>
<evidence type="ECO:0000256" key="1">
    <source>
        <dbReference type="ARBA" id="ARBA00024484"/>
    </source>
</evidence>
<dbReference type="PROSITE" id="PS50075">
    <property type="entry name" value="CARRIER"/>
    <property type="match status" value="1"/>
</dbReference>
<dbReference type="Gene3D" id="1.10.1200.10">
    <property type="entry name" value="ACP-like"/>
    <property type="match status" value="1"/>
</dbReference>
<dbReference type="SUPFAM" id="SSF56801">
    <property type="entry name" value="Acetyl-CoA synthetase-like"/>
    <property type="match status" value="1"/>
</dbReference>
<proteinExistence type="predicted"/>
<gene>
    <name evidence="3" type="ordered locus">PERMA_1167</name>
</gene>
<dbReference type="PaxDb" id="123214-PERMA_1167"/>
<dbReference type="InterPro" id="IPR002123">
    <property type="entry name" value="Plipid/glycerol_acylTrfase"/>
</dbReference>
<evidence type="ECO:0000313" key="4">
    <source>
        <dbReference type="Proteomes" id="UP000001366"/>
    </source>
</evidence>
<reference evidence="3 4" key="1">
    <citation type="journal article" date="2009" name="J. Bacteriol.">
        <title>Complete and draft genome sequences of six members of the Aquificales.</title>
        <authorList>
            <person name="Reysenbach A.L."/>
            <person name="Hamamura N."/>
            <person name="Podar M."/>
            <person name="Griffiths E."/>
            <person name="Ferreira S."/>
            <person name="Hochstein R."/>
            <person name="Heidelberg J."/>
            <person name="Johnson J."/>
            <person name="Mead D."/>
            <person name="Pohorille A."/>
            <person name="Sarmiento M."/>
            <person name="Schweighofer K."/>
            <person name="Seshadri R."/>
            <person name="Voytek M.A."/>
        </authorList>
    </citation>
    <scope>NUCLEOTIDE SEQUENCE [LARGE SCALE GENOMIC DNA]</scope>
    <source>
        <strain evidence="4">DSM 14350 / EX-H1</strain>
    </source>
</reference>
<dbReference type="Pfam" id="PF00501">
    <property type="entry name" value="AMP-binding"/>
    <property type="match status" value="1"/>
</dbReference>
<dbReference type="AlphaFoldDB" id="C0QQK3"/>
<organism evidence="3 4">
    <name type="scientific">Persephonella marina (strain DSM 14350 / EX-H1)</name>
    <dbReference type="NCBI Taxonomy" id="123214"/>
    <lineage>
        <taxon>Bacteria</taxon>
        <taxon>Pseudomonadati</taxon>
        <taxon>Aquificota</taxon>
        <taxon>Aquificia</taxon>
        <taxon>Aquificales</taxon>
        <taxon>Hydrogenothermaceae</taxon>
        <taxon>Persephonella</taxon>
    </lineage>
</organism>
<dbReference type="GO" id="GO:0016746">
    <property type="term" value="F:acyltransferase activity"/>
    <property type="evidence" value="ECO:0007669"/>
    <property type="project" value="InterPro"/>
</dbReference>
<dbReference type="Pfam" id="PF01553">
    <property type="entry name" value="Acyltransferase"/>
    <property type="match status" value="1"/>
</dbReference>
<dbReference type="EMBL" id="CP001230">
    <property type="protein sequence ID" value="ACO04933.1"/>
    <property type="molecule type" value="Genomic_DNA"/>
</dbReference>
<dbReference type="SUPFAM" id="SSF47336">
    <property type="entry name" value="ACP-like"/>
    <property type="match status" value="1"/>
</dbReference>
<dbReference type="Gene3D" id="3.30.300.30">
    <property type="match status" value="1"/>
</dbReference>
<dbReference type="Pfam" id="PF00550">
    <property type="entry name" value="PP-binding"/>
    <property type="match status" value="1"/>
</dbReference>
<dbReference type="SMART" id="SM00563">
    <property type="entry name" value="PlsC"/>
    <property type="match status" value="1"/>
</dbReference>
<name>C0QQK3_PERMH</name>
<dbReference type="InterPro" id="IPR000873">
    <property type="entry name" value="AMP-dep_synth/lig_dom"/>
</dbReference>
<dbReference type="STRING" id="123214.PERMA_1167"/>
<accession>C0QQK3</accession>
<dbReference type="InterPro" id="IPR042099">
    <property type="entry name" value="ANL_N_sf"/>
</dbReference>
<dbReference type="GO" id="GO:0004467">
    <property type="term" value="F:long-chain fatty acid-CoA ligase activity"/>
    <property type="evidence" value="ECO:0007669"/>
    <property type="project" value="UniProtKB-EC"/>
</dbReference>
<dbReference type="PANTHER" id="PTHR43272">
    <property type="entry name" value="LONG-CHAIN-FATTY-ACID--COA LIGASE"/>
    <property type="match status" value="1"/>
</dbReference>
<dbReference type="RefSeq" id="WP_015899037.1">
    <property type="nucleotide sequence ID" value="NC_012440.1"/>
</dbReference>